<dbReference type="AlphaFoldDB" id="X1NDV8"/>
<feature type="non-terminal residue" evidence="1">
    <location>
        <position position="243"/>
    </location>
</feature>
<comment type="caution">
    <text evidence="1">The sequence shown here is derived from an EMBL/GenBank/DDBJ whole genome shotgun (WGS) entry which is preliminary data.</text>
</comment>
<sequence length="243" mass="26878">MGDIPTRVDGVISSRFSALLENENVINIPDNPSKTVETLVAKYGRKVSITLSDGSEARAVFVNHRVEAAANLLFLTNTNRENELEITVTLNALGGVVELDPLTGRAYRYISEIKDGQTVIKTSLSPAGSKIFLVDQTQTSIKSEVKPLTSTENVSTIEGPYAFKTLHENSLTIDRCSLEIDGRTIMEHAPIYKVKKALWDKTGIGEYWGYQPWVLKGKNVRSRTNSTVLTFNFTVKDIPETIA</sequence>
<protein>
    <submittedName>
        <fullName evidence="1">Uncharacterized protein</fullName>
    </submittedName>
</protein>
<organism evidence="1">
    <name type="scientific">marine sediment metagenome</name>
    <dbReference type="NCBI Taxonomy" id="412755"/>
    <lineage>
        <taxon>unclassified sequences</taxon>
        <taxon>metagenomes</taxon>
        <taxon>ecological metagenomes</taxon>
    </lineage>
</organism>
<gene>
    <name evidence="1" type="ORF">S06H3_40984</name>
</gene>
<accession>X1NDV8</accession>
<dbReference type="EMBL" id="BARV01025198">
    <property type="protein sequence ID" value="GAI41808.1"/>
    <property type="molecule type" value="Genomic_DNA"/>
</dbReference>
<reference evidence="1" key="1">
    <citation type="journal article" date="2014" name="Front. Microbiol.">
        <title>High frequency of phylogenetically diverse reductive dehalogenase-homologous genes in deep subseafloor sedimentary metagenomes.</title>
        <authorList>
            <person name="Kawai M."/>
            <person name="Futagami T."/>
            <person name="Toyoda A."/>
            <person name="Takaki Y."/>
            <person name="Nishi S."/>
            <person name="Hori S."/>
            <person name="Arai W."/>
            <person name="Tsubouchi T."/>
            <person name="Morono Y."/>
            <person name="Uchiyama I."/>
            <person name="Ito T."/>
            <person name="Fujiyama A."/>
            <person name="Inagaki F."/>
            <person name="Takami H."/>
        </authorList>
    </citation>
    <scope>NUCLEOTIDE SEQUENCE</scope>
    <source>
        <strain evidence="1">Expedition CK06-06</strain>
    </source>
</reference>
<proteinExistence type="predicted"/>
<evidence type="ECO:0000313" key="1">
    <source>
        <dbReference type="EMBL" id="GAI41808.1"/>
    </source>
</evidence>
<name>X1NDV8_9ZZZZ</name>